<sequence length="371" mass="41143">MQSLSVVMENYLATKSALSGKARNANTPDQISISKTLPQFFIDILERLERRGAFKVEGSYGQGNIAGVPWIGVFNLEITTSAQNGYYIVLLFSEDMKSCYLSLNQGVTTLKNAYGVEVALHKLRGAAELALEAFVPAAGTVKGPIDLKASRALGKGYERGAIESFRYDFSALPTPDSLELDFRSLLGHYDTLANKVGPSLQALVPVNETQFQKAVLEKATATTKKDCPPFVEPPGGVPVLPKRGNGGSWKYPRDPLVAAEAVKSAEYRCELFPEHQTFKSSSKNVPYVEAHHLIPLSRQADFQFSLDITANIIALCPTCHQRLHHGHASERRSPLRRLLSQRKDRLQEKQIFIEEEILLHIYSNDILDNED</sequence>
<keyword evidence="3" id="KW-0255">Endonuclease</keyword>
<protein>
    <submittedName>
        <fullName evidence="4">DUF3578 domain-containing protein</fullName>
    </submittedName>
    <submittedName>
        <fullName evidence="3">Predicted restriction endonuclease</fullName>
    </submittedName>
</protein>
<proteinExistence type="predicted"/>
<dbReference type="OrthoDB" id="9802640at2"/>
<organism evidence="3 5">
    <name type="scientific">Cupriavidus necator (strain ATCC 17699 / DSM 428 / KCTC 22496 / NCIMB 10442 / H16 / Stanier 337)</name>
    <name type="common">Ralstonia eutropha</name>
    <dbReference type="NCBI Taxonomy" id="381666"/>
    <lineage>
        <taxon>Bacteria</taxon>
        <taxon>Pseudomonadati</taxon>
        <taxon>Pseudomonadota</taxon>
        <taxon>Betaproteobacteria</taxon>
        <taxon>Burkholderiales</taxon>
        <taxon>Burkholderiaceae</taxon>
        <taxon>Cupriavidus</taxon>
    </lineage>
</organism>
<reference evidence="3 5" key="1">
    <citation type="journal article" date="2006" name="Nat. Biotechnol.">
        <title>Genome sequence of the bioplastic-producing 'Knallgas' bacterium Ralstonia eutropha H16.</title>
        <authorList>
            <person name="Pohlmann A."/>
            <person name="Fricke W.F."/>
            <person name="Reinecke F."/>
            <person name="Kusian B."/>
            <person name="Liesegang H."/>
            <person name="Cramm R."/>
            <person name="Eitinger T."/>
            <person name="Ewering C."/>
            <person name="Potter M."/>
            <person name="Schwartz E."/>
            <person name="Strittmatter A."/>
            <person name="Voss I."/>
            <person name="Gottschalk G."/>
            <person name="Steinbuechel A."/>
            <person name="Friedrich B."/>
            <person name="Bowien B."/>
        </authorList>
    </citation>
    <scope>NUCLEOTIDE SEQUENCE [LARGE SCALE GENOMIC DNA]</scope>
    <source>
        <strain evidence="5">ATCC 17699 / DSM 428 / KCTC 22496 / NCIMB 10442 / H16 / Stanier 337</strain>
        <strain evidence="3">H16</strain>
    </source>
</reference>
<feature type="domain" description="HNH" evidence="1">
    <location>
        <begin position="286"/>
        <end position="325"/>
    </location>
</feature>
<evidence type="ECO:0000313" key="6">
    <source>
        <dbReference type="Proteomes" id="UP000296079"/>
    </source>
</evidence>
<dbReference type="Proteomes" id="UP000008210">
    <property type="component" value="Chromosome 1"/>
</dbReference>
<dbReference type="HOGENOM" id="CLU_713013_0_0_4"/>
<dbReference type="Proteomes" id="UP000296079">
    <property type="component" value="Chromosome 1"/>
</dbReference>
<evidence type="ECO:0000313" key="3">
    <source>
        <dbReference type="EMBL" id="CAJ91166.1"/>
    </source>
</evidence>
<gene>
    <name evidence="3" type="ordered locus">H16_A0014</name>
    <name evidence="4" type="ORF">E6A55_00070</name>
</gene>
<evidence type="ECO:0000259" key="1">
    <source>
        <dbReference type="Pfam" id="PF01844"/>
    </source>
</evidence>
<dbReference type="STRING" id="381666.H16_A0014"/>
<dbReference type="Pfam" id="PF01844">
    <property type="entry name" value="HNH"/>
    <property type="match status" value="1"/>
</dbReference>
<keyword evidence="5" id="KW-1185">Reference proteome</keyword>
<evidence type="ECO:0000259" key="2">
    <source>
        <dbReference type="Pfam" id="PF12102"/>
    </source>
</evidence>
<name>Q0KFQ5_CUPNH</name>
<dbReference type="GO" id="GO:0004519">
    <property type="term" value="F:endonuclease activity"/>
    <property type="evidence" value="ECO:0007669"/>
    <property type="project" value="UniProtKB-KW"/>
</dbReference>
<dbReference type="InterPro" id="IPR002711">
    <property type="entry name" value="HNH"/>
</dbReference>
<dbReference type="EMBL" id="AM260479">
    <property type="protein sequence ID" value="CAJ91166.1"/>
    <property type="molecule type" value="Genomic_DNA"/>
</dbReference>
<reference evidence="4 6" key="2">
    <citation type="submission" date="2019-04" db="EMBL/GenBank/DDBJ databases">
        <title>Long-read de novo sequencing of Cupriavidus necator H16.</title>
        <authorList>
            <person name="Little G.T."/>
            <person name="Ehsaan M."/>
            <person name="Arenas-Lopez C."/>
            <person name="Jawed K."/>
            <person name="Winzer K."/>
            <person name="Kovacs K."/>
            <person name="Malys N."/>
            <person name="Minton N.P."/>
        </authorList>
    </citation>
    <scope>NUCLEOTIDE SEQUENCE [LARGE SCALE GENOMIC DNA]</scope>
    <source>
        <strain evidence="4 6">H16</strain>
    </source>
</reference>
<dbReference type="RefSeq" id="WP_011614287.1">
    <property type="nucleotide sequence ID" value="NC_008313.1"/>
</dbReference>
<dbReference type="eggNOG" id="COG3183">
    <property type="taxonomic scope" value="Bacteria"/>
</dbReference>
<evidence type="ECO:0000313" key="4">
    <source>
        <dbReference type="EMBL" id="QCB99140.1"/>
    </source>
</evidence>
<dbReference type="EMBL" id="CP039287">
    <property type="protein sequence ID" value="QCB99140.1"/>
    <property type="molecule type" value="Genomic_DNA"/>
</dbReference>
<keyword evidence="3" id="KW-0540">Nuclease</keyword>
<dbReference type="REBASE" id="13416">
    <property type="entry name" value="ReuHMcrB2P"/>
</dbReference>
<evidence type="ECO:0000313" key="5">
    <source>
        <dbReference type="Proteomes" id="UP000008210"/>
    </source>
</evidence>
<accession>Q0KFQ5</accession>
<dbReference type="GO" id="GO:0008270">
    <property type="term" value="F:zinc ion binding"/>
    <property type="evidence" value="ECO:0007669"/>
    <property type="project" value="InterPro"/>
</dbReference>
<dbReference type="Pfam" id="PF12102">
    <property type="entry name" value="MrcB_N"/>
    <property type="match status" value="1"/>
</dbReference>
<dbReference type="InterPro" id="IPR003615">
    <property type="entry name" value="HNH_nuc"/>
</dbReference>
<dbReference type="InterPro" id="IPR021961">
    <property type="entry name" value="McrB_DNA-bd"/>
</dbReference>
<feature type="domain" description="Type IV methyl-directed restriction enzyme EcoKMcrB subunit DNA-binding" evidence="2">
    <location>
        <begin position="42"/>
        <end position="193"/>
    </location>
</feature>
<dbReference type="AlphaFoldDB" id="Q0KFQ5"/>
<dbReference type="KEGG" id="reh:H16_A0014"/>
<dbReference type="CDD" id="cd00085">
    <property type="entry name" value="HNHc"/>
    <property type="match status" value="1"/>
</dbReference>
<dbReference type="GO" id="GO:0003676">
    <property type="term" value="F:nucleic acid binding"/>
    <property type="evidence" value="ECO:0007669"/>
    <property type="project" value="InterPro"/>
</dbReference>
<dbReference type="Gene3D" id="3.30.920.90">
    <property type="match status" value="1"/>
</dbReference>
<keyword evidence="3" id="KW-0378">Hydrolase</keyword>